<evidence type="ECO:0000256" key="13">
    <source>
        <dbReference type="ARBA" id="ARBA00033334"/>
    </source>
</evidence>
<dbReference type="PANTHER" id="PTHR12213">
    <property type="entry name" value="CORRINOID ADENOSYLTRANSFERASE"/>
    <property type="match status" value="1"/>
</dbReference>
<evidence type="ECO:0000256" key="7">
    <source>
        <dbReference type="ARBA" id="ARBA00022573"/>
    </source>
</evidence>
<dbReference type="STRING" id="675864.SAMN04489747_2771"/>
<dbReference type="EC" id="2.5.1.17" evidence="4 17"/>
<keyword evidence="7 17" id="KW-0169">Cobalamin biosynthesis</keyword>
<dbReference type="InterPro" id="IPR016030">
    <property type="entry name" value="CblAdoTrfase-like"/>
</dbReference>
<keyword evidence="11" id="KW-0627">Porphyrin biosynthesis</keyword>
<dbReference type="GO" id="GO:0005737">
    <property type="term" value="C:cytoplasm"/>
    <property type="evidence" value="ECO:0007669"/>
    <property type="project" value="UniProtKB-SubCell"/>
</dbReference>
<protein>
    <recommendedName>
        <fullName evidence="5 17">Corrinoid adenosyltransferase</fullName>
        <ecNumber evidence="4 17">2.5.1.17</ecNumber>
    </recommendedName>
    <alternativeName>
        <fullName evidence="12 17">Cob(II)alamin adenosyltransferase</fullName>
    </alternativeName>
    <alternativeName>
        <fullName evidence="14 17">Cob(II)yrinic acid a,c-diamide adenosyltransferase</fullName>
    </alternativeName>
    <alternativeName>
        <fullName evidence="13 17">Cobinamide/cobalamin adenosyltransferase</fullName>
    </alternativeName>
</protein>
<accession>A0A1G7AYE7</accession>
<evidence type="ECO:0000256" key="12">
    <source>
        <dbReference type="ARBA" id="ARBA00031529"/>
    </source>
</evidence>
<evidence type="ECO:0000256" key="3">
    <source>
        <dbReference type="ARBA" id="ARBA00007487"/>
    </source>
</evidence>
<keyword evidence="9 17" id="KW-0547">Nucleotide-binding</keyword>
<evidence type="ECO:0000256" key="8">
    <source>
        <dbReference type="ARBA" id="ARBA00022679"/>
    </source>
</evidence>
<dbReference type="GO" id="GO:0009236">
    <property type="term" value="P:cobalamin biosynthetic process"/>
    <property type="evidence" value="ECO:0007669"/>
    <property type="project" value="UniProtKB-UniRule"/>
</dbReference>
<evidence type="ECO:0000256" key="5">
    <source>
        <dbReference type="ARBA" id="ARBA00020963"/>
    </source>
</evidence>
<evidence type="ECO:0000313" key="19">
    <source>
        <dbReference type="EMBL" id="SDE19849.1"/>
    </source>
</evidence>
<keyword evidence="10 17" id="KW-0067">ATP-binding</keyword>
<organism evidence="19 20">
    <name type="scientific">Auraticoccus monumenti</name>
    <dbReference type="NCBI Taxonomy" id="675864"/>
    <lineage>
        <taxon>Bacteria</taxon>
        <taxon>Bacillati</taxon>
        <taxon>Actinomycetota</taxon>
        <taxon>Actinomycetes</taxon>
        <taxon>Propionibacteriales</taxon>
        <taxon>Propionibacteriaceae</taxon>
        <taxon>Auraticoccus</taxon>
    </lineage>
</organism>
<dbReference type="InterPro" id="IPR029499">
    <property type="entry name" value="PduO-typ"/>
</dbReference>
<dbReference type="RefSeq" id="WP_090594366.1">
    <property type="nucleotide sequence ID" value="NZ_LT629688.1"/>
</dbReference>
<keyword evidence="6" id="KW-0963">Cytoplasm</keyword>
<dbReference type="GO" id="GO:0005524">
    <property type="term" value="F:ATP binding"/>
    <property type="evidence" value="ECO:0007669"/>
    <property type="project" value="UniProtKB-UniRule"/>
</dbReference>
<dbReference type="Gene3D" id="1.20.1200.10">
    <property type="entry name" value="Cobalamin adenosyltransferase-like"/>
    <property type="match status" value="1"/>
</dbReference>
<dbReference type="GO" id="GO:0008817">
    <property type="term" value="F:corrinoid adenosyltransferase activity"/>
    <property type="evidence" value="ECO:0007669"/>
    <property type="project" value="UniProtKB-UniRule"/>
</dbReference>
<evidence type="ECO:0000256" key="15">
    <source>
        <dbReference type="ARBA" id="ARBA00048555"/>
    </source>
</evidence>
<evidence type="ECO:0000256" key="17">
    <source>
        <dbReference type="RuleBase" id="RU366026"/>
    </source>
</evidence>
<dbReference type="OrthoDB" id="9778896at2"/>
<evidence type="ECO:0000256" key="16">
    <source>
        <dbReference type="ARBA" id="ARBA00048692"/>
    </source>
</evidence>
<evidence type="ECO:0000256" key="11">
    <source>
        <dbReference type="ARBA" id="ARBA00023244"/>
    </source>
</evidence>
<evidence type="ECO:0000256" key="10">
    <source>
        <dbReference type="ARBA" id="ARBA00022840"/>
    </source>
</evidence>
<comment type="similarity">
    <text evidence="3 17">Belongs to the Cob(I)alamin adenosyltransferase family.</text>
</comment>
<evidence type="ECO:0000256" key="4">
    <source>
        <dbReference type="ARBA" id="ARBA00012454"/>
    </source>
</evidence>
<dbReference type="UniPathway" id="UPA00148">
    <property type="reaction ID" value="UER00233"/>
</dbReference>
<proteinExistence type="inferred from homology"/>
<gene>
    <name evidence="19" type="ORF">SAMN04489747_2771</name>
</gene>
<dbReference type="FunFam" id="1.20.1200.10:FF:000003">
    <property type="entry name" value="ATP:cob(I)alamin adenosyltransferase"/>
    <property type="match status" value="1"/>
</dbReference>
<dbReference type="PANTHER" id="PTHR12213:SF0">
    <property type="entry name" value="CORRINOID ADENOSYLTRANSFERASE MMAB"/>
    <property type="match status" value="1"/>
</dbReference>
<keyword evidence="20" id="KW-1185">Reference proteome</keyword>
<evidence type="ECO:0000259" key="18">
    <source>
        <dbReference type="Pfam" id="PF01923"/>
    </source>
</evidence>
<comment type="subcellular location">
    <subcellularLocation>
        <location evidence="1">Cytoplasm</location>
    </subcellularLocation>
</comment>
<comment type="catalytic activity">
    <reaction evidence="16 17">
        <text>2 cob(II)alamin + reduced [electron-transfer flavoprotein] + 2 ATP = 2 adenosylcob(III)alamin + 2 triphosphate + oxidized [electron-transfer flavoprotein] + 3 H(+)</text>
        <dbReference type="Rhea" id="RHEA:28671"/>
        <dbReference type="Rhea" id="RHEA-COMP:10685"/>
        <dbReference type="Rhea" id="RHEA-COMP:10686"/>
        <dbReference type="ChEBI" id="CHEBI:15378"/>
        <dbReference type="ChEBI" id="CHEBI:16304"/>
        <dbReference type="ChEBI" id="CHEBI:18036"/>
        <dbReference type="ChEBI" id="CHEBI:18408"/>
        <dbReference type="ChEBI" id="CHEBI:30616"/>
        <dbReference type="ChEBI" id="CHEBI:57692"/>
        <dbReference type="ChEBI" id="CHEBI:58307"/>
        <dbReference type="EC" id="2.5.1.17"/>
    </reaction>
</comment>
<dbReference type="Pfam" id="PF01923">
    <property type="entry name" value="Cob_adeno_trans"/>
    <property type="match status" value="1"/>
</dbReference>
<feature type="domain" description="Cobalamin adenosyltransferase-like" evidence="18">
    <location>
        <begin position="7"/>
        <end position="183"/>
    </location>
</feature>
<dbReference type="Proteomes" id="UP000198546">
    <property type="component" value="Chromosome i"/>
</dbReference>
<dbReference type="InterPro" id="IPR036451">
    <property type="entry name" value="CblAdoTrfase-like_sf"/>
</dbReference>
<evidence type="ECO:0000256" key="6">
    <source>
        <dbReference type="ARBA" id="ARBA00022490"/>
    </source>
</evidence>
<evidence type="ECO:0000313" key="20">
    <source>
        <dbReference type="Proteomes" id="UP000198546"/>
    </source>
</evidence>
<comment type="pathway">
    <text evidence="2 17">Cofactor biosynthesis; adenosylcobalamin biosynthesis; adenosylcobalamin from cob(II)yrinate a,c-diamide: step 2/7.</text>
</comment>
<dbReference type="GO" id="GO:0006779">
    <property type="term" value="P:porphyrin-containing compound biosynthetic process"/>
    <property type="evidence" value="ECO:0007669"/>
    <property type="project" value="UniProtKB-KW"/>
</dbReference>
<comment type="catalytic activity">
    <reaction evidence="15 17">
        <text>2 cob(II)yrinate a,c diamide + reduced [electron-transfer flavoprotein] + 2 ATP = 2 adenosylcob(III)yrinate a,c-diamide + 2 triphosphate + oxidized [electron-transfer flavoprotein] + 3 H(+)</text>
        <dbReference type="Rhea" id="RHEA:11528"/>
        <dbReference type="Rhea" id="RHEA-COMP:10685"/>
        <dbReference type="Rhea" id="RHEA-COMP:10686"/>
        <dbReference type="ChEBI" id="CHEBI:15378"/>
        <dbReference type="ChEBI" id="CHEBI:18036"/>
        <dbReference type="ChEBI" id="CHEBI:30616"/>
        <dbReference type="ChEBI" id="CHEBI:57692"/>
        <dbReference type="ChEBI" id="CHEBI:58307"/>
        <dbReference type="ChEBI" id="CHEBI:58503"/>
        <dbReference type="ChEBI" id="CHEBI:58537"/>
        <dbReference type="EC" id="2.5.1.17"/>
    </reaction>
</comment>
<evidence type="ECO:0000256" key="2">
    <source>
        <dbReference type="ARBA" id="ARBA00005121"/>
    </source>
</evidence>
<dbReference type="NCBIfam" id="TIGR00636">
    <property type="entry name" value="PduO_Nterm"/>
    <property type="match status" value="1"/>
</dbReference>
<evidence type="ECO:0000256" key="9">
    <source>
        <dbReference type="ARBA" id="ARBA00022741"/>
    </source>
</evidence>
<dbReference type="EMBL" id="LT629688">
    <property type="protein sequence ID" value="SDE19849.1"/>
    <property type="molecule type" value="Genomic_DNA"/>
</dbReference>
<dbReference type="AlphaFoldDB" id="A0A1G7AYE7"/>
<evidence type="ECO:0000256" key="1">
    <source>
        <dbReference type="ARBA" id="ARBA00004496"/>
    </source>
</evidence>
<sequence>MVVISKVYTRTGDGGRTRLSDMSETSKTDPRVDAYGDVDEANSVIGVVLATGGLPDDVERVLAFLQNELFDLGADLSTPLVAAPAHPPLRVVQACVDRLEHWCDELGEVLPTLRSFVLPGGSPAAAHLHVARTVVRRAERRAWEAAAAHGTEPTDDGSPGGVNPVALTYLNRLSDLLFVLTRRVNGPDGEVLWVPGSDRATAAPQD</sequence>
<name>A0A1G7AYE7_9ACTN</name>
<reference evidence="19 20" key="1">
    <citation type="submission" date="2016-10" db="EMBL/GenBank/DDBJ databases">
        <authorList>
            <person name="de Groot N.N."/>
        </authorList>
    </citation>
    <scope>NUCLEOTIDE SEQUENCE [LARGE SCALE GENOMIC DNA]</scope>
    <source>
        <strain evidence="19 20">MON 2.2</strain>
    </source>
</reference>
<evidence type="ECO:0000256" key="14">
    <source>
        <dbReference type="ARBA" id="ARBA00033354"/>
    </source>
</evidence>
<keyword evidence="8 17" id="KW-0808">Transferase</keyword>
<dbReference type="SUPFAM" id="SSF89028">
    <property type="entry name" value="Cobalamin adenosyltransferase-like"/>
    <property type="match status" value="1"/>
</dbReference>